<feature type="compositionally biased region" description="Low complexity" evidence="1">
    <location>
        <begin position="1381"/>
        <end position="1401"/>
    </location>
</feature>
<feature type="compositionally biased region" description="Polar residues" evidence="1">
    <location>
        <begin position="1421"/>
        <end position="1430"/>
    </location>
</feature>
<feature type="compositionally biased region" description="Basic and acidic residues" evidence="1">
    <location>
        <begin position="180"/>
        <end position="195"/>
    </location>
</feature>
<dbReference type="PANTHER" id="PTHR43670:SF131">
    <property type="entry name" value="LRRGT00202"/>
    <property type="match status" value="1"/>
</dbReference>
<protein>
    <submittedName>
        <fullName evidence="2">Uncharacterized protein</fullName>
    </submittedName>
</protein>
<dbReference type="PANTHER" id="PTHR43670">
    <property type="entry name" value="HEAT SHOCK PROTEIN 26"/>
    <property type="match status" value="1"/>
</dbReference>
<feature type="compositionally biased region" description="Acidic residues" evidence="1">
    <location>
        <begin position="68"/>
        <end position="81"/>
    </location>
</feature>
<feature type="region of interest" description="Disordered" evidence="1">
    <location>
        <begin position="1242"/>
        <end position="1340"/>
    </location>
</feature>
<feature type="region of interest" description="Disordered" evidence="1">
    <location>
        <begin position="1"/>
        <end position="238"/>
    </location>
</feature>
<feature type="compositionally biased region" description="Basic and acidic residues" evidence="1">
    <location>
        <begin position="161"/>
        <end position="173"/>
    </location>
</feature>
<proteinExistence type="predicted"/>
<gene>
    <name evidence="2" type="ORF">ADUPG1_013420</name>
</gene>
<sequence length="1485" mass="163411">MVIKWDSGMRNDSSGSVEEAKEEEAKEEEAKEEEKEEEEKEEEEKEEEEKEEEEKEEEGDELHHDIHGEEEEGEEEEEESAPLDVEPVHSTRDIHSKQEEDDIIMSSPSKKKRRRRGKRGKKHDVLESPSVKVEEEHKVQPKAAVKSPKTPKTPKKVKKSMNREQKASKKSKQDLASPSIKHEPKKDMVDMKFEEPLDDGFGDDFQVSKTKSRRRKPGTPKSPIKASPSYSTPSVRHRYKTFDLYEDSPAQNTRAKIRERANQGVMPQLKSTRKDGPNSVLTKILRGRKPSSTPSIYDSLLLKKTSLTRSEQKKPEDIPAQPQIFETSSQYIPKIPTKPPTTSESSFSYPFSASTFFSSHFTAEKQPINGENGIMDDPEHIQSSKLQSSKSSVPLASDRHSIDTLDDESKSSGISSTHRVQRSLNHTKPQYLRPPKPHIRHRPQSVAALSSRRVSQLFDVSTYLFNTSTTFSPGPDGEGPLVSEVTKAIERDIEAKEERKWRMEMQLASQAKKHQAPSPPHYHDPIDIIGVNNTTSKIKKNNFMKSDQPPFPPNSMNNSYKRRRCFIPSSTPMTGPKAGRPPSAHIPHPPSHPKPRDDIDMDGTSADGLTRNDGPPTVVRHGSSSTISGNSIVIGAVAAVGAMMRDSTAYAQKSQSGAYGSRPHKFSSAAKGFADPVPYSEADVPSIRWLALCVLRGMRVSQWKGRGEKEEGSRNIMYEMSDSALFQNKTSYITSPGDTSSTSPNSMRPYVLPFTSDGFVDIASFLSHPLLSGYAPSIVLSALASDPLRRVQIVRRGGKMGSGQSRSDIIDGRISRGMKCLSSLASSRPDIKHCIIEKDVGFIRALYGHTRNMRTLEGACVYDCVCVERVQDKIAGKRPVFSFHSQFRSVPEIASKDHFGAHGSTDDSSVDDSESPGPSNPVFFSPSLPPSRHLLSSSLLPQPPLPPTTTLFVLCMGIHAICVRLKGPVYMIVFVSVPEIASKDHFGAHGSTDDSSVDDSESPGPSNPVFFSPSLPPSRHLLSSSLLPQPPLPPTTTLFFLLSPDLLELSVKSGILPSPVTSSVIVAYDREGLEKMEESGEQDVRNIKYRVCVGVGSILQLGRTPPRFKKPSTSHHIGALSAHHSYGLTNQLGTSDHEQKLSPCYITRAGEGVFLIRREKPSTCVCGCESEDECECDNPYSPALAPCIPPSLWMRVTDVHGTVIPPAMYIMSEQKKLEEVSVAEKRRMEEVAERRARWKKEEKEGISRPDSITSTLSRLGDRFGTGSTVRKTSRPSSAIVQTKNKHPHTSISLLPSHPSHPFLPSTRMASVSQQGVRKRPMSASVLPSHLRSSGRDSVIMDSGDDDDIINPHLIKSSVRRTQHSVAMGPPSQPRIVMHSRPSSANVGGHSSSAGGSAIPPSLLQNAGNSRMAKRVKALSSARAQANHSSQSQTALLGAVLALGDDTMTLEDIRTPMAPSSCVHTRRSRSVGGFNALGKRPIKSLE</sequence>
<feature type="region of interest" description="Disordered" evidence="1">
    <location>
        <begin position="1380"/>
        <end position="1430"/>
    </location>
</feature>
<comment type="caution">
    <text evidence="2">The sequence shown here is derived from an EMBL/GenBank/DDBJ whole genome shotgun (WGS) entry which is preliminary data.</text>
</comment>
<accession>A0ABQ5K2W6</accession>
<feature type="compositionally biased region" description="Low complexity" evidence="1">
    <location>
        <begin position="332"/>
        <end position="347"/>
    </location>
</feature>
<dbReference type="Proteomes" id="UP001057375">
    <property type="component" value="Unassembled WGS sequence"/>
</dbReference>
<feature type="compositionally biased region" description="Basic and acidic residues" evidence="1">
    <location>
        <begin position="86"/>
        <end position="98"/>
    </location>
</feature>
<keyword evidence="3" id="KW-1185">Reference proteome</keyword>
<evidence type="ECO:0000313" key="3">
    <source>
        <dbReference type="Proteomes" id="UP001057375"/>
    </source>
</evidence>
<evidence type="ECO:0000256" key="1">
    <source>
        <dbReference type="SAM" id="MobiDB-lite"/>
    </source>
</evidence>
<feature type="compositionally biased region" description="Acidic residues" evidence="1">
    <location>
        <begin position="34"/>
        <end position="60"/>
    </location>
</feature>
<dbReference type="EMBL" id="BQXS01012667">
    <property type="protein sequence ID" value="GKT26620.1"/>
    <property type="molecule type" value="Genomic_DNA"/>
</dbReference>
<feature type="region of interest" description="Disordered" evidence="1">
    <location>
        <begin position="986"/>
        <end position="1010"/>
    </location>
</feature>
<feature type="compositionally biased region" description="Basic residues" evidence="1">
    <location>
        <begin position="109"/>
        <end position="122"/>
    </location>
</feature>
<feature type="compositionally biased region" description="Low complexity" evidence="1">
    <location>
        <begin position="1289"/>
        <end position="1305"/>
    </location>
</feature>
<feature type="compositionally biased region" description="Polar residues" evidence="1">
    <location>
        <begin position="1265"/>
        <end position="1282"/>
    </location>
</feature>
<organism evidence="2 3">
    <name type="scientific">Aduncisulcus paluster</name>
    <dbReference type="NCBI Taxonomy" id="2918883"/>
    <lineage>
        <taxon>Eukaryota</taxon>
        <taxon>Metamonada</taxon>
        <taxon>Carpediemonas-like organisms</taxon>
        <taxon>Aduncisulcus</taxon>
    </lineage>
</organism>
<feature type="compositionally biased region" description="Low complexity" evidence="1">
    <location>
        <begin position="299"/>
        <end position="308"/>
    </location>
</feature>
<evidence type="ECO:0000313" key="2">
    <source>
        <dbReference type="EMBL" id="GKT26620.1"/>
    </source>
</evidence>
<feature type="region of interest" description="Disordered" evidence="1">
    <location>
        <begin position="259"/>
        <end position="347"/>
    </location>
</feature>
<feature type="region of interest" description="Disordered" evidence="1">
    <location>
        <begin position="898"/>
        <end position="923"/>
    </location>
</feature>
<feature type="region of interest" description="Disordered" evidence="1">
    <location>
        <begin position="1460"/>
        <end position="1485"/>
    </location>
</feature>
<reference evidence="2" key="1">
    <citation type="submission" date="2022-03" db="EMBL/GenBank/DDBJ databases">
        <title>Draft genome sequence of Aduncisulcus paluster, a free-living microaerophilic Fornicata.</title>
        <authorList>
            <person name="Yuyama I."/>
            <person name="Kume K."/>
            <person name="Tamura T."/>
            <person name="Inagaki Y."/>
            <person name="Hashimoto T."/>
        </authorList>
    </citation>
    <scope>NUCLEOTIDE SEQUENCE</scope>
    <source>
        <strain evidence="2">NY0171</strain>
    </source>
</reference>
<feature type="compositionally biased region" description="Low complexity" evidence="1">
    <location>
        <begin position="383"/>
        <end position="392"/>
    </location>
</feature>
<feature type="compositionally biased region" description="Basic and acidic residues" evidence="1">
    <location>
        <begin position="397"/>
        <end position="410"/>
    </location>
</feature>
<feature type="compositionally biased region" description="Polar residues" evidence="1">
    <location>
        <begin position="411"/>
        <end position="428"/>
    </location>
</feature>
<feature type="compositionally biased region" description="Low complexity" evidence="1">
    <location>
        <begin position="141"/>
        <end position="150"/>
    </location>
</feature>
<name>A0ABQ5K2W6_9EUKA</name>
<feature type="region of interest" description="Disordered" evidence="1">
    <location>
        <begin position="566"/>
        <end position="625"/>
    </location>
</feature>
<feature type="non-terminal residue" evidence="2">
    <location>
        <position position="1"/>
    </location>
</feature>
<feature type="region of interest" description="Disordered" evidence="1">
    <location>
        <begin position="367"/>
        <end position="445"/>
    </location>
</feature>
<feature type="region of interest" description="Disordered" evidence="1">
    <location>
        <begin position="541"/>
        <end position="560"/>
    </location>
</feature>